<feature type="transmembrane region" description="Helical" evidence="12">
    <location>
        <begin position="137"/>
        <end position="154"/>
    </location>
</feature>
<feature type="transmembrane region" description="Helical" evidence="12">
    <location>
        <begin position="46"/>
        <end position="68"/>
    </location>
</feature>
<keyword evidence="8" id="KW-0862">Zinc</keyword>
<accession>A0ABW5PP81</accession>
<evidence type="ECO:0000256" key="5">
    <source>
        <dbReference type="ARBA" id="ARBA00022692"/>
    </source>
</evidence>
<evidence type="ECO:0000256" key="4">
    <source>
        <dbReference type="ARBA" id="ARBA00022670"/>
    </source>
</evidence>
<comment type="subcellular location">
    <subcellularLocation>
        <location evidence="2">Membrane</location>
        <topology evidence="2">Multi-pass membrane protein</topology>
    </subcellularLocation>
</comment>
<keyword evidence="11 12" id="KW-0472">Membrane</keyword>
<dbReference type="Pfam" id="PF02163">
    <property type="entry name" value="Peptidase_M50"/>
    <property type="match status" value="2"/>
</dbReference>
<evidence type="ECO:0000256" key="11">
    <source>
        <dbReference type="ARBA" id="ARBA00023136"/>
    </source>
</evidence>
<gene>
    <name evidence="14" type="ORF">ACFSTF_05035</name>
</gene>
<dbReference type="PANTHER" id="PTHR39188:SF3">
    <property type="entry name" value="STAGE IV SPORULATION PROTEIN FB"/>
    <property type="match status" value="1"/>
</dbReference>
<comment type="caution">
    <text evidence="14">The sequence shown here is derived from an EMBL/GenBank/DDBJ whole genome shotgun (WGS) entry which is preliminary data.</text>
</comment>
<dbReference type="CDD" id="cd06160">
    <property type="entry name" value="S2P-M50_like_2"/>
    <property type="match status" value="1"/>
</dbReference>
<dbReference type="EMBL" id="JBHUMR010000008">
    <property type="protein sequence ID" value="MFD2616672.1"/>
    <property type="molecule type" value="Genomic_DNA"/>
</dbReference>
<evidence type="ECO:0000313" key="15">
    <source>
        <dbReference type="Proteomes" id="UP001597458"/>
    </source>
</evidence>
<feature type="transmembrane region" description="Helical" evidence="12">
    <location>
        <begin position="80"/>
        <end position="98"/>
    </location>
</feature>
<feature type="domain" description="Peptidase M50" evidence="13">
    <location>
        <begin position="135"/>
        <end position="170"/>
    </location>
</feature>
<protein>
    <submittedName>
        <fullName evidence="14">Site-2 protease family protein</fullName>
    </submittedName>
</protein>
<evidence type="ECO:0000256" key="2">
    <source>
        <dbReference type="ARBA" id="ARBA00004141"/>
    </source>
</evidence>
<dbReference type="GO" id="GO:0008233">
    <property type="term" value="F:peptidase activity"/>
    <property type="evidence" value="ECO:0007669"/>
    <property type="project" value="UniProtKB-KW"/>
</dbReference>
<evidence type="ECO:0000256" key="9">
    <source>
        <dbReference type="ARBA" id="ARBA00022989"/>
    </source>
</evidence>
<keyword evidence="6" id="KW-0479">Metal-binding</keyword>
<evidence type="ECO:0000256" key="12">
    <source>
        <dbReference type="SAM" id="Phobius"/>
    </source>
</evidence>
<evidence type="ECO:0000256" key="3">
    <source>
        <dbReference type="ARBA" id="ARBA00007931"/>
    </source>
</evidence>
<evidence type="ECO:0000259" key="13">
    <source>
        <dbReference type="Pfam" id="PF02163"/>
    </source>
</evidence>
<dbReference type="GO" id="GO:0006508">
    <property type="term" value="P:proteolysis"/>
    <property type="evidence" value="ECO:0007669"/>
    <property type="project" value="UniProtKB-KW"/>
</dbReference>
<evidence type="ECO:0000256" key="1">
    <source>
        <dbReference type="ARBA" id="ARBA00001947"/>
    </source>
</evidence>
<evidence type="ECO:0000256" key="6">
    <source>
        <dbReference type="ARBA" id="ARBA00022723"/>
    </source>
</evidence>
<keyword evidence="5 12" id="KW-0812">Transmembrane</keyword>
<feature type="transmembrane region" description="Helical" evidence="12">
    <location>
        <begin position="12"/>
        <end position="34"/>
    </location>
</feature>
<organism evidence="14 15">
    <name type="scientific">Terrilactibacillus laevilacticus</name>
    <dbReference type="NCBI Taxonomy" id="1380157"/>
    <lineage>
        <taxon>Bacteria</taxon>
        <taxon>Bacillati</taxon>
        <taxon>Bacillota</taxon>
        <taxon>Bacilli</taxon>
        <taxon>Bacillales</taxon>
        <taxon>Bacillaceae</taxon>
        <taxon>Terrilactibacillus</taxon>
    </lineage>
</organism>
<keyword evidence="10" id="KW-0482">Metalloprotease</keyword>
<dbReference type="Proteomes" id="UP001597458">
    <property type="component" value="Unassembled WGS sequence"/>
</dbReference>
<name>A0ABW5PP81_9BACI</name>
<dbReference type="InterPro" id="IPR008915">
    <property type="entry name" value="Peptidase_M50"/>
</dbReference>
<reference evidence="15" key="1">
    <citation type="journal article" date="2019" name="Int. J. Syst. Evol. Microbiol.">
        <title>The Global Catalogue of Microorganisms (GCM) 10K type strain sequencing project: providing services to taxonomists for standard genome sequencing and annotation.</title>
        <authorList>
            <consortium name="The Broad Institute Genomics Platform"/>
            <consortium name="The Broad Institute Genome Sequencing Center for Infectious Disease"/>
            <person name="Wu L."/>
            <person name="Ma J."/>
        </authorList>
    </citation>
    <scope>NUCLEOTIDE SEQUENCE [LARGE SCALE GENOMIC DNA]</scope>
    <source>
        <strain evidence="15">TISTR 2241</strain>
    </source>
</reference>
<feature type="transmembrane region" description="Helical" evidence="12">
    <location>
        <begin position="110"/>
        <end position="132"/>
    </location>
</feature>
<feature type="transmembrane region" description="Helical" evidence="12">
    <location>
        <begin position="174"/>
        <end position="201"/>
    </location>
</feature>
<proteinExistence type="inferred from homology"/>
<evidence type="ECO:0000256" key="8">
    <source>
        <dbReference type="ARBA" id="ARBA00022833"/>
    </source>
</evidence>
<comment type="similarity">
    <text evidence="3">Belongs to the peptidase M50B family.</text>
</comment>
<comment type="cofactor">
    <cofactor evidence="1">
        <name>Zn(2+)</name>
        <dbReference type="ChEBI" id="CHEBI:29105"/>
    </cofactor>
</comment>
<dbReference type="RefSeq" id="WP_141189464.1">
    <property type="nucleotide sequence ID" value="NZ_JBHUMR010000008.1"/>
</dbReference>
<sequence>MAKRKNKSGMWGIVSMILLFLAKFKFLFIFLKAIKLSSLLSLFLSLGVYAMFYGFKFAVALMYSLVLHETGHMIAAKQRGIRTSPVFFIPFIGAAVGIKDELKHSKDESYVAYAGPFLGMLATLVAILLYLLTHSSLYALMVYLGSILNLFNLLPVSPLDGGRIVSAISPRIWLIGIILLAGLMFIMPNPIIILILIFGIINSISQLRQPVDHRYYQYDIRRLKKRADLLQRFNQIQDIYVKNETQYLDNERSKRLAERMVEIDANRAISKSFKKIRKQLYKRQMDIYKNTPLDQSEDGLDWLDEEIKKMQYKSDRVVNYYKTSMKQKIAIGVAYVILIGILGFFYYYSQVILPNPNQLS</sequence>
<keyword evidence="7" id="KW-0378">Hydrolase</keyword>
<evidence type="ECO:0000256" key="10">
    <source>
        <dbReference type="ARBA" id="ARBA00023049"/>
    </source>
</evidence>
<dbReference type="PANTHER" id="PTHR39188">
    <property type="entry name" value="MEMBRANE-ASSOCIATED ZINC METALLOPROTEASE M50B"/>
    <property type="match status" value="1"/>
</dbReference>
<evidence type="ECO:0000256" key="7">
    <source>
        <dbReference type="ARBA" id="ARBA00022801"/>
    </source>
</evidence>
<feature type="transmembrane region" description="Helical" evidence="12">
    <location>
        <begin position="329"/>
        <end position="348"/>
    </location>
</feature>
<evidence type="ECO:0000313" key="14">
    <source>
        <dbReference type="EMBL" id="MFD2616672.1"/>
    </source>
</evidence>
<feature type="domain" description="Peptidase M50" evidence="13">
    <location>
        <begin position="57"/>
        <end position="131"/>
    </location>
</feature>
<keyword evidence="15" id="KW-1185">Reference proteome</keyword>
<keyword evidence="9 12" id="KW-1133">Transmembrane helix</keyword>
<keyword evidence="4 14" id="KW-0645">Protease</keyword>